<name>A0A8S5SGF1_9CAUD</name>
<protein>
    <submittedName>
        <fullName evidence="2">Portal</fullName>
    </submittedName>
</protein>
<organism evidence="2">
    <name type="scientific">Siphoviridae sp. ctzyE57</name>
    <dbReference type="NCBI Taxonomy" id="2827982"/>
    <lineage>
        <taxon>Viruses</taxon>
        <taxon>Duplodnaviria</taxon>
        <taxon>Heunggongvirae</taxon>
        <taxon>Uroviricota</taxon>
        <taxon>Caudoviricetes</taxon>
    </lineage>
</organism>
<dbReference type="Pfam" id="PF05133">
    <property type="entry name" value="SPP1_portal"/>
    <property type="match status" value="1"/>
</dbReference>
<sequence length="484" mass="54540">MQFDGIPAMFGRRAIYTDERVISRQNVLDVLNQAMTVHSQNRAEIAFLYDYYRGNQPVLHRKKEIRAEINNRIVENHANEIVSFKVGYLMGEPVQYVSRDADDSADAEALNKLNRYMYANNKAALDKELADWFSICGVAYRMVLPSNDSEIDDAPFTLYTLNPMRTFVVFWSGLGNEPVMGVYVVSRQNGSELYCVYTKDRYFEIENGSIVSETPHSLGAVPIVEYEANMARQGAFEIVLPMLDAINTIASNRADGLEQFVQSLLVLKNVDVDSEQYKELLRQGGLLVPSDGDAKYLTQELNQTQTQTLVDYMYQTVLTICGMPSTSGGNTSDSSNNGAVILKNGWQSAEARAKDTELLFKKSERRFLKIAMSIANIVADDDFNASSIEIRFTRRNYENLQEKAQVLLQMLSSDKIHPRLAFAHCGMFADPEVAYTASMEYEKQRQAEAEAELEEYRKQVGQSSERNTSVEEIVTERDDGGGGD</sequence>
<accession>A0A8S5SGF1</accession>
<evidence type="ECO:0000256" key="1">
    <source>
        <dbReference type="SAM" id="MobiDB-lite"/>
    </source>
</evidence>
<dbReference type="InterPro" id="IPR021145">
    <property type="entry name" value="Portal_protein_SPP1_Gp6-like"/>
</dbReference>
<feature type="compositionally biased region" description="Basic and acidic residues" evidence="1">
    <location>
        <begin position="474"/>
        <end position="484"/>
    </location>
</feature>
<feature type="region of interest" description="Disordered" evidence="1">
    <location>
        <begin position="450"/>
        <end position="484"/>
    </location>
</feature>
<reference evidence="2" key="1">
    <citation type="journal article" date="2021" name="Proc. Natl. Acad. Sci. U.S.A.">
        <title>A Catalog of Tens of Thousands of Viruses from Human Metagenomes Reveals Hidden Associations with Chronic Diseases.</title>
        <authorList>
            <person name="Tisza M.J."/>
            <person name="Buck C.B."/>
        </authorList>
    </citation>
    <scope>NUCLEOTIDE SEQUENCE</scope>
    <source>
        <strain evidence="2">CtzyE57</strain>
    </source>
</reference>
<proteinExistence type="predicted"/>
<dbReference type="EMBL" id="BK032592">
    <property type="protein sequence ID" value="DAF50061.1"/>
    <property type="molecule type" value="Genomic_DNA"/>
</dbReference>
<evidence type="ECO:0000313" key="2">
    <source>
        <dbReference type="EMBL" id="DAF50061.1"/>
    </source>
</evidence>